<dbReference type="KEGG" id="vnx:VNE69_08073"/>
<accession>A0AAX4JEB0</accession>
<organism evidence="1 2">
    <name type="scientific">Vairimorpha necatrix</name>
    <dbReference type="NCBI Taxonomy" id="6039"/>
    <lineage>
        <taxon>Eukaryota</taxon>
        <taxon>Fungi</taxon>
        <taxon>Fungi incertae sedis</taxon>
        <taxon>Microsporidia</taxon>
        <taxon>Nosematidae</taxon>
        <taxon>Vairimorpha</taxon>
    </lineage>
</organism>
<protein>
    <submittedName>
        <fullName evidence="1">Uncharacterized protein</fullName>
    </submittedName>
</protein>
<reference evidence="1" key="1">
    <citation type="journal article" date="2024" name="BMC Genomics">
        <title>Functional annotation of a divergent genome using sequence and structure-based similarity.</title>
        <authorList>
            <person name="Svedberg D."/>
            <person name="Winiger R.R."/>
            <person name="Berg A."/>
            <person name="Sharma H."/>
            <person name="Tellgren-Roth C."/>
            <person name="Debrunner-Vossbrinck B.A."/>
            <person name="Vossbrinck C.R."/>
            <person name="Barandun J."/>
        </authorList>
    </citation>
    <scope>NUCLEOTIDE SEQUENCE</scope>
    <source>
        <strain evidence="1">Illinois isolate</strain>
    </source>
</reference>
<dbReference type="Proteomes" id="UP001334084">
    <property type="component" value="Chromosome 8"/>
</dbReference>
<keyword evidence="2" id="KW-1185">Reference proteome</keyword>
<dbReference type="EMBL" id="CP142733">
    <property type="protein sequence ID" value="WUR04316.1"/>
    <property type="molecule type" value="Genomic_DNA"/>
</dbReference>
<gene>
    <name evidence="1" type="ORF">VNE69_08073</name>
</gene>
<name>A0AAX4JEB0_9MICR</name>
<sequence length="384" mass="46055">MDLLINKMSFLIYKKYNKKSTKSYYNINNIDIDINVDYLVTNIRNKSYKAFLIFMNLEITPNTLKLIFVLVNIKNKKEIPTRKIALGMSCIKKEDLPVEICNLLEIVAYNSRVYEKSEYKNEYKKRVIELEDDVLGFYIGMYDLYIKMSTKKISNNNVENVKNLDTTSHNNSTTNNITISHSNILSHNVFNSYHLKNLKDIFLLHRSDFLENLFYNFKQLKKLSKISYTYILHETIKSTFNKNIPELEILLTDSSFMLYYNISPLDQVSKELILKLSKIFKFFFRLKKIEYLARKLRNIIYIRFVNRVYYYTCIEVIKKYEVSDVDKIMKEMYLEDNGFYKLISQIEEKLMKKLVGGHYEDDEREIKKMMKEMYEKNENEIFNM</sequence>
<dbReference type="GeneID" id="90542149"/>
<evidence type="ECO:0000313" key="2">
    <source>
        <dbReference type="Proteomes" id="UP001334084"/>
    </source>
</evidence>
<proteinExistence type="predicted"/>
<evidence type="ECO:0000313" key="1">
    <source>
        <dbReference type="EMBL" id="WUR04316.1"/>
    </source>
</evidence>
<dbReference type="AlphaFoldDB" id="A0AAX4JEB0"/>
<dbReference type="RefSeq" id="XP_065330461.1">
    <property type="nucleotide sequence ID" value="XM_065474389.1"/>
</dbReference>